<protein>
    <submittedName>
        <fullName evidence="3">TIGR00282 family metallophosphoesterase</fullName>
    </submittedName>
</protein>
<feature type="binding site" evidence="2">
    <location>
        <position position="178"/>
    </location>
    <ligand>
        <name>Fe cation</name>
        <dbReference type="ChEBI" id="CHEBI:24875"/>
        <label>2</label>
    </ligand>
</feature>
<feature type="binding site" evidence="2">
    <location>
        <position position="67"/>
    </location>
    <ligand>
        <name>Fe cation</name>
        <dbReference type="ChEBI" id="CHEBI:24875"/>
        <label>2</label>
    </ligand>
</feature>
<feature type="binding site" evidence="2">
    <location>
        <position position="8"/>
    </location>
    <ligand>
        <name>Fe cation</name>
        <dbReference type="ChEBI" id="CHEBI:24875"/>
        <label>1</label>
    </ligand>
</feature>
<dbReference type="AlphaFoldDB" id="A0A7T5UG34"/>
<dbReference type="GO" id="GO:0046872">
    <property type="term" value="F:metal ion binding"/>
    <property type="evidence" value="ECO:0007669"/>
    <property type="project" value="UniProtKB-KW"/>
</dbReference>
<sequence length="271" mass="29544">MRILFVGDVVGRSGRDAIDKYLPGLRQGLKADVVVVNGENSSHGIGISSDICKGFYASGADCITLGNHAWDNKEIMTYIDRDPRLIRPVNYPKTLPGKGSYLHTLQDGRKILVVNAMARLFMDPLDDPFEMTMSLVKAHPLGVAVQAIFVDFHGEASSEKMAFGHYLDGYVSAIVGTHTHIPTADNHILNGGAAFMSDAGMTGDYDSVIGMKKDVPIQRFVKKISMDRLSPAEGEATLCGCLIETDDKSGRALKIGRVRMGPRLQNEMPDF</sequence>
<evidence type="ECO:0000313" key="3">
    <source>
        <dbReference type="EMBL" id="QQG35461.1"/>
    </source>
</evidence>
<dbReference type="PANTHER" id="PTHR36303">
    <property type="entry name" value="2',3'-CYCLIC-NUCLEOTIDE 2'-PHOSPHODIESTERASE"/>
    <property type="match status" value="1"/>
</dbReference>
<feature type="binding site" evidence="2">
    <location>
        <position position="39"/>
    </location>
    <ligand>
        <name>Fe cation</name>
        <dbReference type="ChEBI" id="CHEBI:24875"/>
        <label>2</label>
    </ligand>
</feature>
<dbReference type="PANTHER" id="PTHR36303:SF1">
    <property type="entry name" value="2',3'-CYCLIC-NUCLEOTIDE 2'-PHOSPHODIESTERASE"/>
    <property type="match status" value="1"/>
</dbReference>
<feature type="binding site" evidence="2">
    <location>
        <position position="153"/>
    </location>
    <ligand>
        <name>Fe cation</name>
        <dbReference type="ChEBI" id="CHEBI:24875"/>
        <label>2</label>
    </ligand>
</feature>
<dbReference type="SUPFAM" id="SSF56300">
    <property type="entry name" value="Metallo-dependent phosphatases"/>
    <property type="match status" value="1"/>
</dbReference>
<dbReference type="Gene3D" id="3.60.21.10">
    <property type="match status" value="1"/>
</dbReference>
<feature type="binding site" evidence="2">
    <location>
        <position position="39"/>
    </location>
    <ligand>
        <name>Fe cation</name>
        <dbReference type="ChEBI" id="CHEBI:24875"/>
        <label>1</label>
    </ligand>
</feature>
<feature type="active site" description="Proton donor" evidence="1">
    <location>
        <position position="68"/>
    </location>
</feature>
<evidence type="ECO:0000313" key="4">
    <source>
        <dbReference type="Proteomes" id="UP000595362"/>
    </source>
</evidence>
<dbReference type="NCBIfam" id="TIGR00282">
    <property type="entry name" value="TIGR00282 family metallophosphoesterase"/>
    <property type="match status" value="1"/>
</dbReference>
<keyword evidence="2" id="KW-0479">Metal-binding</keyword>
<evidence type="ECO:0000256" key="2">
    <source>
        <dbReference type="PIRSR" id="PIRSR004789-51"/>
    </source>
</evidence>
<dbReference type="PIRSF" id="PIRSF004789">
    <property type="entry name" value="DR1281"/>
    <property type="match status" value="1"/>
</dbReference>
<dbReference type="EMBL" id="CP066681">
    <property type="protein sequence ID" value="QQG35461.1"/>
    <property type="molecule type" value="Genomic_DNA"/>
</dbReference>
<reference evidence="3 4" key="1">
    <citation type="submission" date="2020-07" db="EMBL/GenBank/DDBJ databases">
        <title>Huge and variable diversity of episymbiotic CPR bacteria and DPANN archaea in groundwater ecosystems.</title>
        <authorList>
            <person name="He C.Y."/>
            <person name="Keren R."/>
            <person name="Whittaker M."/>
            <person name="Farag I.F."/>
            <person name="Doudna J."/>
            <person name="Cate J.H.D."/>
            <person name="Banfield J.F."/>
        </authorList>
    </citation>
    <scope>NUCLEOTIDE SEQUENCE [LARGE SCALE GENOMIC DNA]</scope>
    <source>
        <strain evidence="3">NC_groundwater_70_Ag_B-0.1um_54_66</strain>
    </source>
</reference>
<name>A0A7T5UG34_9BACT</name>
<feature type="binding site" evidence="2">
    <location>
        <position position="180"/>
    </location>
    <ligand>
        <name>Fe cation</name>
        <dbReference type="ChEBI" id="CHEBI:24875"/>
        <label>1</label>
    </ligand>
</feature>
<evidence type="ECO:0000256" key="1">
    <source>
        <dbReference type="PIRSR" id="PIRSR004789-50"/>
    </source>
</evidence>
<dbReference type="InterPro" id="IPR029052">
    <property type="entry name" value="Metallo-depent_PP-like"/>
</dbReference>
<proteinExistence type="predicted"/>
<dbReference type="GO" id="GO:0004113">
    <property type="term" value="F:2',3'-cyclic-nucleotide 3'-phosphodiesterase activity"/>
    <property type="evidence" value="ECO:0007669"/>
    <property type="project" value="TreeGrafter"/>
</dbReference>
<accession>A0A7T5UG34</accession>
<organism evidence="3 4">
    <name type="scientific">Micavibrio aeruginosavorus</name>
    <dbReference type="NCBI Taxonomy" id="349221"/>
    <lineage>
        <taxon>Bacteria</taxon>
        <taxon>Pseudomonadati</taxon>
        <taxon>Bdellovibrionota</taxon>
        <taxon>Bdellovibrionia</taxon>
        <taxon>Bdellovibrionales</taxon>
        <taxon>Pseudobdellovibrionaceae</taxon>
        <taxon>Micavibrio</taxon>
    </lineage>
</organism>
<gene>
    <name evidence="3" type="ORF">HYS17_07910</name>
</gene>
<dbReference type="InterPro" id="IPR005235">
    <property type="entry name" value="YmdB-like"/>
</dbReference>
<feature type="binding site" evidence="2">
    <location>
        <position position="40"/>
    </location>
    <ligand>
        <name>Fe cation</name>
        <dbReference type="ChEBI" id="CHEBI:24875"/>
        <label>1</label>
    </ligand>
</feature>
<dbReference type="Proteomes" id="UP000595362">
    <property type="component" value="Chromosome"/>
</dbReference>
<dbReference type="Pfam" id="PF13277">
    <property type="entry name" value="YmdB"/>
    <property type="match status" value="1"/>
</dbReference>